<evidence type="ECO:0000256" key="1">
    <source>
        <dbReference type="ARBA" id="ARBA00022490"/>
    </source>
</evidence>
<dbReference type="PANTHER" id="PTHR34654">
    <property type="entry name" value="UPF0109 PROTEIN SCO5592"/>
    <property type="match status" value="1"/>
</dbReference>
<sequence>MNLIATQIDELVNQIAQSLVDRPQEVRVNTFQGDRTMVLELRVAKDDIGKIIGKQGRTAQAMRTILAAVSAKIKKRTVLEIVE</sequence>
<dbReference type="InterPro" id="IPR015946">
    <property type="entry name" value="KH_dom-like_a/b"/>
</dbReference>
<comment type="subcellular location">
    <subcellularLocation>
        <location evidence="3">Cytoplasm</location>
    </subcellularLocation>
</comment>
<accession>A0A5K7ZSJ8</accession>
<keyword evidence="1 3" id="KW-0963">Cytoplasm</keyword>
<comment type="function">
    <text evidence="3">A probable RNA chaperone. Forms a complex with KhpB which binds to cellular RNA and controls its expression. Plays a role in peptidoglycan (PG) homeostasis and cell length regulation.</text>
</comment>
<evidence type="ECO:0000313" key="4">
    <source>
        <dbReference type="EMBL" id="BBO83197.1"/>
    </source>
</evidence>
<name>A0A5K7ZSJ8_9BACT</name>
<dbReference type="Pfam" id="PF13083">
    <property type="entry name" value="KH_KhpA-B"/>
    <property type="match status" value="1"/>
</dbReference>
<dbReference type="Gene3D" id="3.30.300.20">
    <property type="match status" value="1"/>
</dbReference>
<dbReference type="AlphaFoldDB" id="A0A5K7ZSJ8"/>
<dbReference type="InterPro" id="IPR020627">
    <property type="entry name" value="KhpA"/>
</dbReference>
<dbReference type="GO" id="GO:0009252">
    <property type="term" value="P:peptidoglycan biosynthetic process"/>
    <property type="evidence" value="ECO:0007669"/>
    <property type="project" value="UniProtKB-UniRule"/>
</dbReference>
<keyword evidence="3" id="KW-0143">Chaperone</keyword>
<reference evidence="4 5" key="1">
    <citation type="submission" date="2019-11" db="EMBL/GenBank/DDBJ databases">
        <title>Comparative genomics of hydrocarbon-degrading Desulfosarcina strains.</title>
        <authorList>
            <person name="Watanabe M."/>
            <person name="Kojima H."/>
            <person name="Fukui M."/>
        </authorList>
    </citation>
    <scope>NUCLEOTIDE SEQUENCE [LARGE SCALE GENOMIC DNA]</scope>
    <source>
        <strain evidence="4 5">28bB2T</strain>
    </source>
</reference>
<dbReference type="PROSITE" id="PS50084">
    <property type="entry name" value="KH_TYPE_1"/>
    <property type="match status" value="1"/>
</dbReference>
<dbReference type="GO" id="GO:0008360">
    <property type="term" value="P:regulation of cell shape"/>
    <property type="evidence" value="ECO:0007669"/>
    <property type="project" value="UniProtKB-KW"/>
</dbReference>
<evidence type="ECO:0000256" key="2">
    <source>
        <dbReference type="ARBA" id="ARBA00022884"/>
    </source>
</evidence>
<comment type="subunit">
    <text evidence="3">Forms a complex with KhpB.</text>
</comment>
<evidence type="ECO:0000313" key="5">
    <source>
        <dbReference type="Proteomes" id="UP000425960"/>
    </source>
</evidence>
<dbReference type="PANTHER" id="PTHR34654:SF1">
    <property type="entry name" value="RNA-BINDING PROTEIN KHPA"/>
    <property type="match status" value="1"/>
</dbReference>
<comment type="similarity">
    <text evidence="3">Belongs to the KhpA RNA-binding protein family.</text>
</comment>
<dbReference type="GO" id="GO:0005737">
    <property type="term" value="C:cytoplasm"/>
    <property type="evidence" value="ECO:0007669"/>
    <property type="project" value="UniProtKB-SubCell"/>
</dbReference>
<proteinExistence type="inferred from homology"/>
<dbReference type="SUPFAM" id="SSF54814">
    <property type="entry name" value="Prokaryotic type KH domain (KH-domain type II)"/>
    <property type="match status" value="1"/>
</dbReference>
<keyword evidence="3" id="KW-0961">Cell wall biogenesis/degradation</keyword>
<dbReference type="HAMAP" id="MF_00088">
    <property type="entry name" value="KhpA"/>
    <property type="match status" value="1"/>
</dbReference>
<dbReference type="Proteomes" id="UP000425960">
    <property type="component" value="Chromosome"/>
</dbReference>
<dbReference type="GO" id="GO:0071555">
    <property type="term" value="P:cell wall organization"/>
    <property type="evidence" value="ECO:0007669"/>
    <property type="project" value="UniProtKB-KW"/>
</dbReference>
<dbReference type="GO" id="GO:0003723">
    <property type="term" value="F:RNA binding"/>
    <property type="evidence" value="ECO:0007669"/>
    <property type="project" value="UniProtKB-UniRule"/>
</dbReference>
<gene>
    <name evidence="3" type="primary">khpA</name>
    <name evidence="4" type="ORF">DSCO28_37630</name>
</gene>
<keyword evidence="2 3" id="KW-0694">RNA-binding</keyword>
<organism evidence="4 5">
    <name type="scientific">Desulfosarcina ovata subsp. sediminis</name>
    <dbReference type="NCBI Taxonomy" id="885957"/>
    <lineage>
        <taxon>Bacteria</taxon>
        <taxon>Pseudomonadati</taxon>
        <taxon>Thermodesulfobacteriota</taxon>
        <taxon>Desulfobacteria</taxon>
        <taxon>Desulfobacterales</taxon>
        <taxon>Desulfosarcinaceae</taxon>
        <taxon>Desulfosarcina</taxon>
    </lineage>
</organism>
<evidence type="ECO:0000256" key="3">
    <source>
        <dbReference type="HAMAP-Rule" id="MF_00088"/>
    </source>
</evidence>
<keyword evidence="3" id="KW-0133">Cell shape</keyword>
<protein>
    <recommendedName>
        <fullName evidence="3">RNA-binding protein KhpA</fullName>
    </recommendedName>
    <alternativeName>
        <fullName evidence="3">KH-domain protein A</fullName>
    </alternativeName>
</protein>
<dbReference type="EMBL" id="AP021876">
    <property type="protein sequence ID" value="BBO83197.1"/>
    <property type="molecule type" value="Genomic_DNA"/>
</dbReference>
<dbReference type="InterPro" id="IPR009019">
    <property type="entry name" value="KH_sf_prok-type"/>
</dbReference>
<dbReference type="CDD" id="cd22533">
    <property type="entry name" value="KH-II_YlqC-like"/>
    <property type="match status" value="1"/>
</dbReference>
<dbReference type="KEGG" id="dov:DSCO28_37630"/>